<dbReference type="SUPFAM" id="SSF51283">
    <property type="entry name" value="dUTPase-like"/>
    <property type="match status" value="1"/>
</dbReference>
<dbReference type="GO" id="GO:0004170">
    <property type="term" value="F:dUTP diphosphatase activity"/>
    <property type="evidence" value="ECO:0007669"/>
    <property type="project" value="UniProtKB-UniRule"/>
</dbReference>
<evidence type="ECO:0000256" key="5">
    <source>
        <dbReference type="ARBA" id="ARBA00023080"/>
    </source>
</evidence>
<dbReference type="RefSeq" id="WP_013778348.1">
    <property type="nucleotide sequence ID" value="NC_015519.1"/>
</dbReference>
<keyword evidence="10" id="KW-1185">Reference proteome</keyword>
<dbReference type="NCBIfam" id="NF001862">
    <property type="entry name" value="PRK00601.1"/>
    <property type="match status" value="1"/>
</dbReference>
<comment type="cofactor">
    <cofactor evidence="7">
        <name>Mg(2+)</name>
        <dbReference type="ChEBI" id="CHEBI:18420"/>
    </cofactor>
</comment>
<comment type="pathway">
    <text evidence="7">Pyrimidine metabolism; dUMP biosynthesis; dUMP from dCTP (dUTP route): step 2/2.</text>
</comment>
<feature type="domain" description="dUTPase-like" evidence="8">
    <location>
        <begin position="17"/>
        <end position="149"/>
    </location>
</feature>
<feature type="binding site" evidence="7">
    <location>
        <begin position="87"/>
        <end position="89"/>
    </location>
    <ligand>
        <name>substrate</name>
    </ligand>
</feature>
<proteinExistence type="inferred from homology"/>
<comment type="caution">
    <text evidence="7">Lacks conserved residue(s) required for the propagation of feature annotation.</text>
</comment>
<evidence type="ECO:0000259" key="8">
    <source>
        <dbReference type="Pfam" id="PF00692"/>
    </source>
</evidence>
<dbReference type="FunFam" id="2.70.40.10:FF:000002">
    <property type="entry name" value="dUTP diphosphatase"/>
    <property type="match status" value="1"/>
</dbReference>
<dbReference type="InterPro" id="IPR033704">
    <property type="entry name" value="dUTPase_trimeric"/>
</dbReference>
<evidence type="ECO:0000313" key="10">
    <source>
        <dbReference type="Proteomes" id="UP000010802"/>
    </source>
</evidence>
<dbReference type="Gene3D" id="2.70.40.10">
    <property type="match status" value="1"/>
</dbReference>
<dbReference type="GO" id="GO:0006226">
    <property type="term" value="P:dUMP biosynthetic process"/>
    <property type="evidence" value="ECO:0007669"/>
    <property type="project" value="UniProtKB-UniRule"/>
</dbReference>
<comment type="function">
    <text evidence="7">This enzyme is involved in nucleotide metabolism: it produces dUMP, the immediate precursor of thymidine nucleotides and it decreases the intracellular concentration of dUTP so that uracil cannot be incorporated into DNA.</text>
</comment>
<dbReference type="OrthoDB" id="9809956at2"/>
<dbReference type="HAMAP" id="MF_00116">
    <property type="entry name" value="dUTPase_bact"/>
    <property type="match status" value="1"/>
</dbReference>
<sequence length="150" mass="16142">MCNKIKIIVCKVEGAEDIPLPQYMTSGAAGMDLAANVSEITYLEAGEFKVIPCGIKIEIPTGFEAQIRPRSGLAVNHGITVLNSPGTIDCDYRGEVKVILINHGKQKFAIKRGDRIAQLVIAKVVEAEICQGRNLCETERGNGGFGHTGM</sequence>
<evidence type="ECO:0000256" key="4">
    <source>
        <dbReference type="ARBA" id="ARBA00022842"/>
    </source>
</evidence>
<keyword evidence="5 7" id="KW-0546">Nucleotide metabolism</keyword>
<dbReference type="PANTHER" id="PTHR11241">
    <property type="entry name" value="DEOXYURIDINE 5'-TRIPHOSPHATE NUCLEOTIDOHYDROLASE"/>
    <property type="match status" value="1"/>
</dbReference>
<evidence type="ECO:0000256" key="7">
    <source>
        <dbReference type="HAMAP-Rule" id="MF_00116"/>
    </source>
</evidence>
<keyword evidence="4 7" id="KW-0460">Magnesium</keyword>
<organism evidence="9 10">
    <name type="scientific">Tepidanaerobacter acetatoxydans (strain DSM 21804 / JCM 16047 / Re1)</name>
    <dbReference type="NCBI Taxonomy" id="1209989"/>
    <lineage>
        <taxon>Bacteria</taxon>
        <taxon>Bacillati</taxon>
        <taxon>Bacillota</taxon>
        <taxon>Clostridia</taxon>
        <taxon>Thermosediminibacterales</taxon>
        <taxon>Tepidanaerobacteraceae</taxon>
        <taxon>Tepidanaerobacter</taxon>
    </lineage>
</organism>
<comment type="similarity">
    <text evidence="1 7">Belongs to the dUTPase family.</text>
</comment>
<name>F4LU95_TEPAE</name>
<dbReference type="InterPro" id="IPR029054">
    <property type="entry name" value="dUTPase-like"/>
</dbReference>
<dbReference type="STRING" id="1209989.TepRe1_1279"/>
<dbReference type="InterPro" id="IPR008181">
    <property type="entry name" value="dUTPase"/>
</dbReference>
<evidence type="ECO:0000256" key="1">
    <source>
        <dbReference type="ARBA" id="ARBA00006581"/>
    </source>
</evidence>
<dbReference type="KEGG" id="tep:TepRe1_1279"/>
<protein>
    <recommendedName>
        <fullName evidence="7">Deoxyuridine 5'-triphosphate nucleotidohydrolase</fullName>
        <shortName evidence="7">dUTPase</shortName>
        <ecNumber evidence="7">3.6.1.23</ecNumber>
    </recommendedName>
    <alternativeName>
        <fullName evidence="7">dUTP pyrophosphatase</fullName>
    </alternativeName>
</protein>
<dbReference type="InterPro" id="IPR036157">
    <property type="entry name" value="dUTPase-like_sf"/>
</dbReference>
<dbReference type="PANTHER" id="PTHR11241:SF0">
    <property type="entry name" value="DEOXYURIDINE 5'-TRIPHOSPHATE NUCLEOTIDOHYDROLASE"/>
    <property type="match status" value="1"/>
</dbReference>
<evidence type="ECO:0000256" key="6">
    <source>
        <dbReference type="ARBA" id="ARBA00047686"/>
    </source>
</evidence>
<dbReference type="UniPathway" id="UPA00610">
    <property type="reaction ID" value="UER00666"/>
</dbReference>
<keyword evidence="3 7" id="KW-0378">Hydrolase</keyword>
<accession>L0S2P9</accession>
<dbReference type="eggNOG" id="COG0756">
    <property type="taxonomic scope" value="Bacteria"/>
</dbReference>
<accession>F4LU95</accession>
<feature type="binding site" evidence="7">
    <location>
        <position position="83"/>
    </location>
    <ligand>
        <name>substrate</name>
    </ligand>
</feature>
<dbReference type="EC" id="3.6.1.23" evidence="7"/>
<keyword evidence="2 7" id="KW-0479">Metal-binding</keyword>
<dbReference type="PATRIC" id="fig|1209989.3.peg.1557"/>
<dbReference type="CDD" id="cd07557">
    <property type="entry name" value="trimeric_dUTPase"/>
    <property type="match status" value="1"/>
</dbReference>
<feature type="binding site" evidence="7">
    <location>
        <begin position="70"/>
        <end position="72"/>
    </location>
    <ligand>
        <name>substrate</name>
    </ligand>
</feature>
<dbReference type="EMBL" id="HF563609">
    <property type="protein sequence ID" value="CCP26128.1"/>
    <property type="molecule type" value="Genomic_DNA"/>
</dbReference>
<evidence type="ECO:0000313" key="9">
    <source>
        <dbReference type="EMBL" id="CCP26128.1"/>
    </source>
</evidence>
<dbReference type="KEGG" id="tae:TepiRe1_1390"/>
<evidence type="ECO:0000256" key="2">
    <source>
        <dbReference type="ARBA" id="ARBA00022723"/>
    </source>
</evidence>
<dbReference type="GO" id="GO:0000287">
    <property type="term" value="F:magnesium ion binding"/>
    <property type="evidence" value="ECO:0007669"/>
    <property type="project" value="UniProtKB-UniRule"/>
</dbReference>
<gene>
    <name evidence="7 9" type="primary">dut</name>
    <name evidence="9" type="ordered locus">TEPIRE1_1390</name>
</gene>
<dbReference type="GO" id="GO:0046081">
    <property type="term" value="P:dUTP catabolic process"/>
    <property type="evidence" value="ECO:0007669"/>
    <property type="project" value="InterPro"/>
</dbReference>
<dbReference type="HOGENOM" id="CLU_068508_1_2_9"/>
<dbReference type="AlphaFoldDB" id="F4LU95"/>
<reference evidence="10" key="1">
    <citation type="journal article" date="2013" name="Genome Announc.">
        <title>First genome sequence of a syntrophic acetate-oxidizing bacterium, Tepidanaerobacter acetatoxydans strain Re1.</title>
        <authorList>
            <person name="Manzoor S."/>
            <person name="Bongcam-Rudloff E."/>
            <person name="Schnurer A."/>
            <person name="Muller B."/>
        </authorList>
    </citation>
    <scope>NUCLEOTIDE SEQUENCE [LARGE SCALE GENOMIC DNA]</scope>
    <source>
        <strain evidence="10">Re1</strain>
    </source>
</reference>
<dbReference type="Proteomes" id="UP000010802">
    <property type="component" value="Chromosome"/>
</dbReference>
<comment type="catalytic activity">
    <reaction evidence="6 7">
        <text>dUTP + H2O = dUMP + diphosphate + H(+)</text>
        <dbReference type="Rhea" id="RHEA:10248"/>
        <dbReference type="ChEBI" id="CHEBI:15377"/>
        <dbReference type="ChEBI" id="CHEBI:15378"/>
        <dbReference type="ChEBI" id="CHEBI:33019"/>
        <dbReference type="ChEBI" id="CHEBI:61555"/>
        <dbReference type="ChEBI" id="CHEBI:246422"/>
        <dbReference type="EC" id="3.6.1.23"/>
    </reaction>
</comment>
<dbReference type="Pfam" id="PF00692">
    <property type="entry name" value="dUTPase"/>
    <property type="match status" value="1"/>
</dbReference>
<dbReference type="NCBIfam" id="TIGR00576">
    <property type="entry name" value="dut"/>
    <property type="match status" value="1"/>
</dbReference>
<evidence type="ECO:0000256" key="3">
    <source>
        <dbReference type="ARBA" id="ARBA00022801"/>
    </source>
</evidence>